<dbReference type="SMART" id="SM00100">
    <property type="entry name" value="cNMP"/>
    <property type="match status" value="1"/>
</dbReference>
<proteinExistence type="predicted"/>
<comment type="caution">
    <text evidence="2">The sequence shown here is derived from an EMBL/GenBank/DDBJ whole genome shotgun (WGS) entry which is preliminary data.</text>
</comment>
<dbReference type="PANTHER" id="PTHR10217:SF435">
    <property type="entry name" value="POTASSIUM VOLTAGE-GATED CHANNEL PROTEIN EAG"/>
    <property type="match status" value="1"/>
</dbReference>
<dbReference type="EMBL" id="CZCU02000169">
    <property type="protein sequence ID" value="VXD25795.1"/>
    <property type="molecule type" value="Genomic_DNA"/>
</dbReference>
<dbReference type="InterPro" id="IPR050818">
    <property type="entry name" value="KCNH_animal-type"/>
</dbReference>
<dbReference type="CDD" id="cd00038">
    <property type="entry name" value="CAP_ED"/>
    <property type="match status" value="1"/>
</dbReference>
<evidence type="ECO:0000259" key="1">
    <source>
        <dbReference type="PROSITE" id="PS50042"/>
    </source>
</evidence>
<accession>A0A7Z9C514</accession>
<evidence type="ECO:0000313" key="3">
    <source>
        <dbReference type="Proteomes" id="UP000184550"/>
    </source>
</evidence>
<keyword evidence="3" id="KW-1185">Reference proteome</keyword>
<dbReference type="Proteomes" id="UP000184550">
    <property type="component" value="Unassembled WGS sequence"/>
</dbReference>
<gene>
    <name evidence="2" type="ORF">PL8927_900099</name>
</gene>
<dbReference type="Gene3D" id="2.60.120.10">
    <property type="entry name" value="Jelly Rolls"/>
    <property type="match status" value="1"/>
</dbReference>
<dbReference type="InterPro" id="IPR014710">
    <property type="entry name" value="RmlC-like_jellyroll"/>
</dbReference>
<dbReference type="GO" id="GO:0005249">
    <property type="term" value="F:voltage-gated potassium channel activity"/>
    <property type="evidence" value="ECO:0007669"/>
    <property type="project" value="TreeGrafter"/>
</dbReference>
<feature type="domain" description="Cyclic nucleotide-binding" evidence="1">
    <location>
        <begin position="11"/>
        <end position="105"/>
    </location>
</feature>
<sequence length="182" mass="20602">MTQKTEKALFLLGGLSDDDLRWIINKAKIEKLPPGERLIYEGRPINALYFVLNGLLTVVIGANEDRELAKITKGEVVGEISFIDSRPPLATVKALEATQVLAISRFELNNKIHSDSKFAARFYQGLSLCLASRMRGTIRRLGYDDFSEYEIDEPEPEELSEHTKEFLVLAQAKFNWLVQNLS</sequence>
<dbReference type="RefSeq" id="WP_083626981.1">
    <property type="nucleotide sequence ID" value="NZ_LR734888.1"/>
</dbReference>
<dbReference type="GO" id="GO:0005886">
    <property type="term" value="C:plasma membrane"/>
    <property type="evidence" value="ECO:0007669"/>
    <property type="project" value="TreeGrafter"/>
</dbReference>
<dbReference type="PANTHER" id="PTHR10217">
    <property type="entry name" value="VOLTAGE AND LIGAND GATED POTASSIUM CHANNEL"/>
    <property type="match status" value="1"/>
</dbReference>
<dbReference type="GO" id="GO:0042391">
    <property type="term" value="P:regulation of membrane potential"/>
    <property type="evidence" value="ECO:0007669"/>
    <property type="project" value="TreeGrafter"/>
</dbReference>
<evidence type="ECO:0000313" key="2">
    <source>
        <dbReference type="EMBL" id="VXD25795.1"/>
    </source>
</evidence>
<reference evidence="2" key="1">
    <citation type="submission" date="2019-10" db="EMBL/GenBank/DDBJ databases">
        <authorList>
            <consortium name="Genoscope - CEA"/>
            <person name="William W."/>
        </authorList>
    </citation>
    <scope>NUCLEOTIDE SEQUENCE [LARGE SCALE GENOMIC DNA]</scope>
    <source>
        <strain evidence="2">BBR_PRJEB10992</strain>
    </source>
</reference>
<dbReference type="SUPFAM" id="SSF51206">
    <property type="entry name" value="cAMP-binding domain-like"/>
    <property type="match status" value="1"/>
</dbReference>
<dbReference type="InterPro" id="IPR018490">
    <property type="entry name" value="cNMP-bd_dom_sf"/>
</dbReference>
<protein>
    <recommendedName>
        <fullName evidence="1">Cyclic nucleotide-binding domain-containing protein</fullName>
    </recommendedName>
</protein>
<organism evidence="2 3">
    <name type="scientific">Planktothrix serta PCC 8927</name>
    <dbReference type="NCBI Taxonomy" id="671068"/>
    <lineage>
        <taxon>Bacteria</taxon>
        <taxon>Bacillati</taxon>
        <taxon>Cyanobacteriota</taxon>
        <taxon>Cyanophyceae</taxon>
        <taxon>Oscillatoriophycideae</taxon>
        <taxon>Oscillatoriales</taxon>
        <taxon>Microcoleaceae</taxon>
        <taxon>Planktothrix</taxon>
    </lineage>
</organism>
<dbReference type="AlphaFoldDB" id="A0A7Z9C514"/>
<dbReference type="Pfam" id="PF00027">
    <property type="entry name" value="cNMP_binding"/>
    <property type="match status" value="1"/>
</dbReference>
<dbReference type="OrthoDB" id="951557at2"/>
<dbReference type="PROSITE" id="PS50042">
    <property type="entry name" value="CNMP_BINDING_3"/>
    <property type="match status" value="1"/>
</dbReference>
<dbReference type="InterPro" id="IPR000595">
    <property type="entry name" value="cNMP-bd_dom"/>
</dbReference>
<name>A0A7Z9C514_9CYAN</name>